<evidence type="ECO:0000256" key="12">
    <source>
        <dbReference type="ARBA" id="ARBA00034010"/>
    </source>
</evidence>
<dbReference type="Pfam" id="PF05199">
    <property type="entry name" value="GMC_oxred_C"/>
    <property type="match status" value="2"/>
</dbReference>
<dbReference type="InterPro" id="IPR007867">
    <property type="entry name" value="GMC_OxRtase_C"/>
</dbReference>
<comment type="catalytic activity">
    <reaction evidence="13">
        <text>pyranose + acceptor = pyranos-3-ulose + reduced acceptor.</text>
        <dbReference type="EC" id="1.1.99.29"/>
    </reaction>
</comment>
<evidence type="ECO:0000256" key="7">
    <source>
        <dbReference type="ARBA" id="ARBA00022630"/>
    </source>
</evidence>
<dbReference type="EMBL" id="JANBPK010001240">
    <property type="protein sequence ID" value="KAJ2924184.1"/>
    <property type="molecule type" value="Genomic_DNA"/>
</dbReference>
<accession>A0A9W8IYK9</accession>
<evidence type="ECO:0000256" key="8">
    <source>
        <dbReference type="ARBA" id="ARBA00022827"/>
    </source>
</evidence>
<keyword evidence="9" id="KW-0560">Oxidoreductase</keyword>
<dbReference type="Pfam" id="PF00732">
    <property type="entry name" value="GMC_oxred_N"/>
    <property type="match status" value="2"/>
</dbReference>
<comment type="catalytic activity">
    <reaction evidence="14">
        <text>a pyranoside + acceptor = a pyranosid-3-ulose + reduced acceptor.</text>
        <dbReference type="EC" id="1.1.99.29"/>
    </reaction>
</comment>
<comment type="catalytic activity">
    <reaction evidence="12">
        <text>pyranose + acceptor = pyranos-2,3-diulose + reduced acceptor.</text>
        <dbReference type="EC" id="1.1.99.29"/>
    </reaction>
</comment>
<evidence type="ECO:0000256" key="2">
    <source>
        <dbReference type="ARBA" id="ARBA00004613"/>
    </source>
</evidence>
<dbReference type="GO" id="GO:0033718">
    <property type="term" value="F:pyranose dehydrogenase (acceptor) activity"/>
    <property type="evidence" value="ECO:0007669"/>
    <property type="project" value="UniProtKB-EC"/>
</dbReference>
<evidence type="ECO:0000256" key="5">
    <source>
        <dbReference type="ARBA" id="ARBA00013177"/>
    </source>
</evidence>
<keyword evidence="6" id="KW-0964">Secreted</keyword>
<dbReference type="InterPro" id="IPR012132">
    <property type="entry name" value="GMC_OxRdtase"/>
</dbReference>
<evidence type="ECO:0000256" key="16">
    <source>
        <dbReference type="SAM" id="SignalP"/>
    </source>
</evidence>
<feature type="domain" description="Glucose-methanol-choline oxidoreductase N-terminal" evidence="17">
    <location>
        <begin position="308"/>
        <end position="322"/>
    </location>
</feature>
<evidence type="ECO:0000313" key="19">
    <source>
        <dbReference type="Proteomes" id="UP001140091"/>
    </source>
</evidence>
<dbReference type="Gene3D" id="4.10.450.10">
    <property type="entry name" value="Glucose Oxidase, domain 2"/>
    <property type="match status" value="1"/>
</dbReference>
<comment type="subcellular location">
    <subcellularLocation>
        <location evidence="2">Secreted</location>
    </subcellularLocation>
</comment>
<evidence type="ECO:0000256" key="3">
    <source>
        <dbReference type="ARBA" id="ARBA00010790"/>
    </source>
</evidence>
<dbReference type="PANTHER" id="PTHR11552:SF147">
    <property type="entry name" value="CHOLINE DEHYDROGENASE, MITOCHONDRIAL"/>
    <property type="match status" value="1"/>
</dbReference>
<comment type="function">
    <text evidence="10">Catalyzes the single-oxidation or sequential double oxidation reaction of carbohydrates primarily at carbon-2 and/or carbon-3 with the concomitant reduction of the flavin. The enzyme exhibits a broad sugar substrate specificity, oxidizing different aldopyranoses to the corresponding C-1, C-2, C-3 or C-1,2, C-2,3 and C-3,4 (di)dehydro sugars with substrate-specific regioselectivity. Accepts only a narrow range of electron acceptors such as substituted benzoquinones and complexed metal ions and reacts extremely slowly with O(2) as acceptor. May play a role in the natural recycling of plant matter by oxidizing all major monosaccharides in lignocellulose and by reducing quinone compounds or reactive radical species generated during lignin depolymerization.</text>
</comment>
<dbReference type="GO" id="GO:0005576">
    <property type="term" value="C:extracellular region"/>
    <property type="evidence" value="ECO:0007669"/>
    <property type="project" value="UniProtKB-SubCell"/>
</dbReference>
<keyword evidence="19" id="KW-1185">Reference proteome</keyword>
<keyword evidence="16" id="KW-0732">Signal</keyword>
<comment type="catalytic activity">
    <reaction evidence="15">
        <text>a pyranoside + acceptor = a pyranosid-3,4-diulose + reduced acceptor.</text>
        <dbReference type="EC" id="1.1.99.29"/>
    </reaction>
</comment>
<dbReference type="InterPro" id="IPR000172">
    <property type="entry name" value="GMC_OxRdtase_N"/>
</dbReference>
<evidence type="ECO:0000256" key="11">
    <source>
        <dbReference type="ARBA" id="ARBA00033986"/>
    </source>
</evidence>
<evidence type="ECO:0000256" key="1">
    <source>
        <dbReference type="ARBA" id="ARBA00001974"/>
    </source>
</evidence>
<evidence type="ECO:0000256" key="10">
    <source>
        <dbReference type="ARBA" id="ARBA00024699"/>
    </source>
</evidence>
<dbReference type="InterPro" id="IPR036188">
    <property type="entry name" value="FAD/NAD-bd_sf"/>
</dbReference>
<dbReference type="GO" id="GO:0050660">
    <property type="term" value="F:flavin adenine dinucleotide binding"/>
    <property type="evidence" value="ECO:0007669"/>
    <property type="project" value="InterPro"/>
</dbReference>
<comment type="cofactor">
    <cofactor evidence="1">
        <name>FAD</name>
        <dbReference type="ChEBI" id="CHEBI:57692"/>
    </cofactor>
</comment>
<dbReference type="PANTHER" id="PTHR11552">
    <property type="entry name" value="GLUCOSE-METHANOL-CHOLINE GMC OXIDOREDUCTASE"/>
    <property type="match status" value="1"/>
</dbReference>
<comment type="caution">
    <text evidence="18">The sequence shown here is derived from an EMBL/GenBank/DDBJ whole genome shotgun (WGS) entry which is preliminary data.</text>
</comment>
<evidence type="ECO:0000313" key="18">
    <source>
        <dbReference type="EMBL" id="KAJ2924184.1"/>
    </source>
</evidence>
<name>A0A9W8IYK9_9AGAR</name>
<feature type="chain" id="PRO_5040857101" description="pyranose dehydrogenase (acceptor)" evidence="16">
    <location>
        <begin position="25"/>
        <end position="1082"/>
    </location>
</feature>
<sequence length="1082" mass="116026">MTRMAPSSLIHLILAASIFAQTFARLCNSPGQLRGNTYDYIVVGAGTAGNVIAARLAENGANDVLVLEAGVSNEGVLASQVPFMGPTLTPNTPYDWNYTVTPQTHLDGRTFPFPRGRILGGSSSVNYMVHQYGSSADYDRLARITGDSGWAWRNLRRYIDRHEKFVPPADGHNTNGQYIPSLHSTRGVLPKSLPGFSYGIDARVIATTQELSAEFPFNPDTGGGDVLGLGWVQSSIGGGTRSSSATTYLNGVINRRNVDVLVNAYVTKLVRTGTVGGKPSFRGVQFANGPQSPTTNVFARKEVILSAGAFGTPQILQLSGIGDRAELTSKSITTIVNNPSVGKNMSDHLLLPNNWLVQGTESLDNLLRDPVAFGAALDQWQASKTGVLANGVTNHLGFFRLPNNSPIFATTPDPASGPTASHWEMIVSNFWINPAVPQPATGSYLTLISALISPTSRGTLKLASNNPFQAPLIDPNFLATDFDRYAMRESVRAVKRFAGANAWSGYVIEPVGDLAAETDGDIDAYVRSISTTVFHPVGTASISPRNAAWGVVDPELRLKVGAGTAGNVIAARLAESGHNDILVLEAGVSHEGVLASEVPFLGPTLTPSMPNLPSICYDAYASGSDTPYDWNYTVVPQTHLNGRTFPFGRGRILGGSSSVNYLAHQYGSSEDYDRLARITGDSGWAWKNMKRYIDRHEKFVPPADGHDTTGQYIPSLHSTRGILPKSLPGFSHAIDSRVIATTQELSAEFPFNPDMGGGNVLGLGWTQSSIGGGTRSSSATTYLNSVINRRNVDVLVNAQVTKLVHTGKIGGKPSFRGVQFASGPQGKNMSDHVLLSNNWRVRGTESLDNLLRDPVVFGAALDQWQASKTGPLANGLPNHLGFFRLPDNSPIFTTTPDPASGPKASHWEILVSNFWVNPSLPQPDTGNYLTLSVALISPTSRGTLKLASNDPFQAPLIDPNFLATDFDRYTMRESVRAIKRFAGANAWSDYIVGPVGDLAAETDEGIDAYVRSFSTTVSHPVGTASMSPRNAAWGVVDPELRLKGAEGVRIVDASVWPFVPNAHTQGPVYLVAERAASIIRGY</sequence>
<organism evidence="18 19">
    <name type="scientific">Candolleomyces eurysporus</name>
    <dbReference type="NCBI Taxonomy" id="2828524"/>
    <lineage>
        <taxon>Eukaryota</taxon>
        <taxon>Fungi</taxon>
        <taxon>Dikarya</taxon>
        <taxon>Basidiomycota</taxon>
        <taxon>Agaricomycotina</taxon>
        <taxon>Agaricomycetes</taxon>
        <taxon>Agaricomycetidae</taxon>
        <taxon>Agaricales</taxon>
        <taxon>Agaricineae</taxon>
        <taxon>Psathyrellaceae</taxon>
        <taxon>Candolleomyces</taxon>
    </lineage>
</organism>
<evidence type="ECO:0000256" key="15">
    <source>
        <dbReference type="ARBA" id="ARBA00034059"/>
    </source>
</evidence>
<evidence type="ECO:0000256" key="14">
    <source>
        <dbReference type="ARBA" id="ARBA00034050"/>
    </source>
</evidence>
<dbReference type="SUPFAM" id="SSF51905">
    <property type="entry name" value="FAD/NAD(P)-binding domain"/>
    <property type="match status" value="2"/>
</dbReference>
<protein>
    <recommendedName>
        <fullName evidence="5">pyranose dehydrogenase (acceptor)</fullName>
        <ecNumber evidence="5">1.1.99.29</ecNumber>
    </recommendedName>
</protein>
<evidence type="ECO:0000256" key="6">
    <source>
        <dbReference type="ARBA" id="ARBA00022525"/>
    </source>
</evidence>
<reference evidence="18" key="1">
    <citation type="submission" date="2022-06" db="EMBL/GenBank/DDBJ databases">
        <title>Genome Sequence of Candolleomyces eurysporus.</title>
        <authorList>
            <person name="Buettner E."/>
        </authorList>
    </citation>
    <scope>NUCLEOTIDE SEQUENCE</scope>
    <source>
        <strain evidence="18">VTCC 930004</strain>
    </source>
</reference>
<gene>
    <name evidence="18" type="ORF">H1R20_g12911</name>
</gene>
<proteinExistence type="inferred from homology"/>
<comment type="catalytic activity">
    <reaction evidence="11">
        <text>pyranose + acceptor = pyranos-2-ulose + reduced acceptor.</text>
        <dbReference type="EC" id="1.1.99.29"/>
    </reaction>
</comment>
<feature type="non-terminal residue" evidence="18">
    <location>
        <position position="1082"/>
    </location>
</feature>
<comment type="similarity">
    <text evidence="3">Belongs to the GMC oxidoreductase family.</text>
</comment>
<evidence type="ECO:0000256" key="13">
    <source>
        <dbReference type="ARBA" id="ARBA00034029"/>
    </source>
</evidence>
<keyword evidence="8" id="KW-0274">FAD</keyword>
<dbReference type="Gene3D" id="3.30.560.10">
    <property type="entry name" value="Glucose Oxidase, domain 3"/>
    <property type="match status" value="3"/>
</dbReference>
<dbReference type="AlphaFoldDB" id="A0A9W8IYK9"/>
<comment type="subunit">
    <text evidence="4">Monomer.</text>
</comment>
<evidence type="ECO:0000259" key="17">
    <source>
        <dbReference type="PROSITE" id="PS00624"/>
    </source>
</evidence>
<dbReference type="PROSITE" id="PS00624">
    <property type="entry name" value="GMC_OXRED_2"/>
    <property type="match status" value="1"/>
</dbReference>
<dbReference type="EC" id="1.1.99.29" evidence="5"/>
<dbReference type="SUPFAM" id="SSF54373">
    <property type="entry name" value="FAD-linked reductases, C-terminal domain"/>
    <property type="match status" value="2"/>
</dbReference>
<dbReference type="Gene3D" id="3.50.50.60">
    <property type="entry name" value="FAD/NAD(P)-binding domain"/>
    <property type="match status" value="1"/>
</dbReference>
<evidence type="ECO:0000256" key="9">
    <source>
        <dbReference type="ARBA" id="ARBA00023002"/>
    </source>
</evidence>
<dbReference type="InterPro" id="IPR027424">
    <property type="entry name" value="Glucose_Oxidase_domain_2"/>
</dbReference>
<dbReference type="OrthoDB" id="269227at2759"/>
<dbReference type="Proteomes" id="UP001140091">
    <property type="component" value="Unassembled WGS sequence"/>
</dbReference>
<feature type="signal peptide" evidence="16">
    <location>
        <begin position="1"/>
        <end position="24"/>
    </location>
</feature>
<evidence type="ECO:0000256" key="4">
    <source>
        <dbReference type="ARBA" id="ARBA00011245"/>
    </source>
</evidence>
<keyword evidence="7" id="KW-0285">Flavoprotein</keyword>